<dbReference type="GO" id="GO:0004386">
    <property type="term" value="F:helicase activity"/>
    <property type="evidence" value="ECO:0007669"/>
    <property type="project" value="UniProtKB-KW"/>
</dbReference>
<feature type="compositionally biased region" description="Low complexity" evidence="2">
    <location>
        <begin position="73"/>
        <end position="83"/>
    </location>
</feature>
<dbReference type="Gene3D" id="3.40.50.10810">
    <property type="entry name" value="Tandem AAA-ATPase domain"/>
    <property type="match status" value="1"/>
</dbReference>
<evidence type="ECO:0000313" key="6">
    <source>
        <dbReference type="Proteomes" id="UP000036987"/>
    </source>
</evidence>
<keyword evidence="5" id="KW-0067">ATP-binding</keyword>
<dbReference type="SMART" id="SM00490">
    <property type="entry name" value="HELICc"/>
    <property type="match status" value="1"/>
</dbReference>
<keyword evidence="5" id="KW-0238">DNA-binding</keyword>
<dbReference type="GO" id="GO:0016787">
    <property type="term" value="F:hydrolase activity"/>
    <property type="evidence" value="ECO:0007669"/>
    <property type="project" value="UniProtKB-KW"/>
</dbReference>
<dbReference type="SMART" id="SM00487">
    <property type="entry name" value="DEXDc"/>
    <property type="match status" value="1"/>
</dbReference>
<evidence type="ECO:0000256" key="2">
    <source>
        <dbReference type="SAM" id="MobiDB-lite"/>
    </source>
</evidence>
<dbReference type="SUPFAM" id="SSF52540">
    <property type="entry name" value="P-loop containing nucleoside triphosphate hydrolases"/>
    <property type="match status" value="2"/>
</dbReference>
<dbReference type="FunFam" id="3.40.50.10810:FF:000038">
    <property type="entry name" value="Protein CHROMATIN REMODELING 19 isoform A"/>
    <property type="match status" value="1"/>
</dbReference>
<dbReference type="CDD" id="cd17919">
    <property type="entry name" value="DEXHc_Snf"/>
    <property type="match status" value="1"/>
</dbReference>
<dbReference type="CDD" id="cd18793">
    <property type="entry name" value="SF2_C_SNF"/>
    <property type="match status" value="1"/>
</dbReference>
<sequence>MSKRVFDEISDEEWEQHTFNPSRIVEADNQTKPPLIESFAFQSKGNKFENRQVINLNDDDEEVTLAPVAHATQRQPRASQRQSSRNRRFVVEDDSDGDVEGVEVIEVGGVEDADEFDVSWSDEDDFIDSKRRNDKEELDLVGIALKECAKISASLRQELYGSSSSSSSGQVFDRYSEVEASDVRIVTQEDISRACKTEDSNFKPLLKPYQIVGVNFLMLLYRKKIGGAILADEMGLGKTVQAATYLTLLKYLDNDPGPHLVVCPASVLENWERELKKWCPSFSVVMFHGVGRTMYSKELSSLGKAGLPPPFNVLLASYSLFERRSGQQKDDRRVLKRWQWSCVLMDEAHVLKDKNSYRWKNLMSVAKSARQRLMLTGTPLQNDLHELWSLLEFMMPNIFSTGNADSKGILNSQGDDLIVRIKSILGPFILRRLKSDVMQQLVPKIQKVEYVLMDESQSDSYKKIIDEYRAASQRMEKFSGKKSNNFTILPKNQISNYFVQFRKVANHPLLVRCMYSDEHVISIAKDLYPKGVFGFECNLERVIQEIKGYNDFEIHKLLVSYSCNDADIKILEDKDVFCSAKCKALAKLLPSLKSNGHKVLIFSQWTSVLDILEWTLDLIGVSYKRLDGSTQVTERQTIVDTFNNNPSIFACLLSTRAGGQGLNLIGADTVIIHDMDFNPQMDRQAEDRCHRIGQIKPVTVYRLVTKGTVDENIYEIAKRKLVLDAAVLESCAEVDNKNDMPEKTMGEILSSLLF</sequence>
<dbReference type="STRING" id="29655.A0A0K9NS77"/>
<protein>
    <submittedName>
        <fullName evidence="5">Chromodomain-helicase-DNA-binding protein 2</fullName>
    </submittedName>
</protein>
<evidence type="ECO:0000259" key="3">
    <source>
        <dbReference type="PROSITE" id="PS51192"/>
    </source>
</evidence>
<dbReference type="Pfam" id="PF00176">
    <property type="entry name" value="SNF2-rel_dom"/>
    <property type="match status" value="1"/>
</dbReference>
<evidence type="ECO:0000259" key="4">
    <source>
        <dbReference type="PROSITE" id="PS51194"/>
    </source>
</evidence>
<keyword evidence="1" id="KW-0378">Hydrolase</keyword>
<name>A0A0K9NS77_ZOSMR</name>
<dbReference type="GO" id="GO:0140750">
    <property type="term" value="F:nucleosome array spacer activity"/>
    <property type="evidence" value="ECO:0000318"/>
    <property type="project" value="GO_Central"/>
</dbReference>
<organism evidence="5 6">
    <name type="scientific">Zostera marina</name>
    <name type="common">Eelgrass</name>
    <dbReference type="NCBI Taxonomy" id="29655"/>
    <lineage>
        <taxon>Eukaryota</taxon>
        <taxon>Viridiplantae</taxon>
        <taxon>Streptophyta</taxon>
        <taxon>Embryophyta</taxon>
        <taxon>Tracheophyta</taxon>
        <taxon>Spermatophyta</taxon>
        <taxon>Magnoliopsida</taxon>
        <taxon>Liliopsida</taxon>
        <taxon>Zosteraceae</taxon>
        <taxon>Zostera</taxon>
    </lineage>
</organism>
<dbReference type="GO" id="GO:0003682">
    <property type="term" value="F:chromatin binding"/>
    <property type="evidence" value="ECO:0000318"/>
    <property type="project" value="GO_Central"/>
</dbReference>
<feature type="domain" description="Helicase C-terminal" evidence="4">
    <location>
        <begin position="584"/>
        <end position="735"/>
    </location>
</feature>
<gene>
    <name evidence="5" type="ORF">ZOSMA_68G00480</name>
</gene>
<keyword evidence="6" id="KW-1185">Reference proteome</keyword>
<proteinExistence type="predicted"/>
<dbReference type="GO" id="GO:0005634">
    <property type="term" value="C:nucleus"/>
    <property type="evidence" value="ECO:0000318"/>
    <property type="project" value="GO_Central"/>
</dbReference>
<dbReference type="InterPro" id="IPR000330">
    <property type="entry name" value="SNF2_N"/>
</dbReference>
<dbReference type="InterPro" id="IPR038718">
    <property type="entry name" value="SNF2-like_sf"/>
</dbReference>
<keyword evidence="5" id="KW-0547">Nucleotide-binding</keyword>
<dbReference type="PROSITE" id="PS51194">
    <property type="entry name" value="HELICASE_CTER"/>
    <property type="match status" value="1"/>
</dbReference>
<feature type="domain" description="Helicase ATP-binding" evidence="3">
    <location>
        <begin position="219"/>
        <end position="397"/>
    </location>
</feature>
<dbReference type="GO" id="GO:0000785">
    <property type="term" value="C:chromatin"/>
    <property type="evidence" value="ECO:0000318"/>
    <property type="project" value="GO_Central"/>
</dbReference>
<keyword evidence="5" id="KW-0347">Helicase</keyword>
<dbReference type="GO" id="GO:0005524">
    <property type="term" value="F:ATP binding"/>
    <property type="evidence" value="ECO:0007669"/>
    <property type="project" value="InterPro"/>
</dbReference>
<dbReference type="GO" id="GO:0003677">
    <property type="term" value="F:DNA binding"/>
    <property type="evidence" value="ECO:0000318"/>
    <property type="project" value="GO_Central"/>
</dbReference>
<evidence type="ECO:0000313" key="5">
    <source>
        <dbReference type="EMBL" id="KMZ59463.1"/>
    </source>
</evidence>
<dbReference type="InterPro" id="IPR014001">
    <property type="entry name" value="Helicase_ATP-bd"/>
</dbReference>
<dbReference type="InterPro" id="IPR049730">
    <property type="entry name" value="SNF2/RAD54-like_C"/>
</dbReference>
<dbReference type="Gene3D" id="3.40.50.300">
    <property type="entry name" value="P-loop containing nucleotide triphosphate hydrolases"/>
    <property type="match status" value="1"/>
</dbReference>
<accession>A0A0K9NS77</accession>
<dbReference type="Proteomes" id="UP000036987">
    <property type="component" value="Unassembled WGS sequence"/>
</dbReference>
<dbReference type="GO" id="GO:0031507">
    <property type="term" value="P:heterochromatin formation"/>
    <property type="evidence" value="ECO:0000318"/>
    <property type="project" value="GO_Central"/>
</dbReference>
<feature type="region of interest" description="Disordered" evidence="2">
    <location>
        <begin position="70"/>
        <end position="93"/>
    </location>
</feature>
<dbReference type="InterPro" id="IPR027417">
    <property type="entry name" value="P-loop_NTPase"/>
</dbReference>
<dbReference type="PROSITE" id="PS51192">
    <property type="entry name" value="HELICASE_ATP_BIND_1"/>
    <property type="match status" value="1"/>
</dbReference>
<dbReference type="PANTHER" id="PTHR10799">
    <property type="entry name" value="SNF2/RAD54 HELICASE FAMILY"/>
    <property type="match status" value="1"/>
</dbReference>
<evidence type="ECO:0000256" key="1">
    <source>
        <dbReference type="ARBA" id="ARBA00022801"/>
    </source>
</evidence>
<dbReference type="GO" id="GO:0045944">
    <property type="term" value="P:positive regulation of transcription by RNA polymerase II"/>
    <property type="evidence" value="ECO:0000318"/>
    <property type="project" value="GO_Central"/>
</dbReference>
<dbReference type="AlphaFoldDB" id="A0A0K9NS77"/>
<reference evidence="6" key="1">
    <citation type="journal article" date="2016" name="Nature">
        <title>The genome of the seagrass Zostera marina reveals angiosperm adaptation to the sea.</title>
        <authorList>
            <person name="Olsen J.L."/>
            <person name="Rouze P."/>
            <person name="Verhelst B."/>
            <person name="Lin Y.-C."/>
            <person name="Bayer T."/>
            <person name="Collen J."/>
            <person name="Dattolo E."/>
            <person name="De Paoli E."/>
            <person name="Dittami S."/>
            <person name="Maumus F."/>
            <person name="Michel G."/>
            <person name="Kersting A."/>
            <person name="Lauritano C."/>
            <person name="Lohaus R."/>
            <person name="Toepel M."/>
            <person name="Tonon T."/>
            <person name="Vanneste K."/>
            <person name="Amirebrahimi M."/>
            <person name="Brakel J."/>
            <person name="Bostroem C."/>
            <person name="Chovatia M."/>
            <person name="Grimwood J."/>
            <person name="Jenkins J.W."/>
            <person name="Jueterbock A."/>
            <person name="Mraz A."/>
            <person name="Stam W.T."/>
            <person name="Tice H."/>
            <person name="Bornberg-Bauer E."/>
            <person name="Green P.J."/>
            <person name="Pearson G.A."/>
            <person name="Procaccini G."/>
            <person name="Duarte C.M."/>
            <person name="Schmutz J."/>
            <person name="Reusch T.B.H."/>
            <person name="Van de Peer Y."/>
        </authorList>
    </citation>
    <scope>NUCLEOTIDE SEQUENCE [LARGE SCALE GENOMIC DNA]</scope>
    <source>
        <strain evidence="6">cv. Finnish</strain>
    </source>
</reference>
<comment type="caution">
    <text evidence="5">The sequence shown here is derived from an EMBL/GenBank/DDBJ whole genome shotgun (WGS) entry which is preliminary data.</text>
</comment>
<dbReference type="Pfam" id="PF00271">
    <property type="entry name" value="Helicase_C"/>
    <property type="match status" value="1"/>
</dbReference>
<dbReference type="InterPro" id="IPR001650">
    <property type="entry name" value="Helicase_C-like"/>
</dbReference>
<dbReference type="OrthoDB" id="5857104at2759"/>
<dbReference type="EMBL" id="LFYR01001785">
    <property type="protein sequence ID" value="KMZ59463.1"/>
    <property type="molecule type" value="Genomic_DNA"/>
</dbReference>
<dbReference type="OMA" id="STRNCES"/>
<dbReference type="GO" id="GO:0000729">
    <property type="term" value="P:DNA double-strand break processing"/>
    <property type="evidence" value="ECO:0000318"/>
    <property type="project" value="GO_Central"/>
</dbReference>